<dbReference type="Pfam" id="PF00593">
    <property type="entry name" value="TonB_dep_Rec_b-barrel"/>
    <property type="match status" value="1"/>
</dbReference>
<dbReference type="InterPro" id="IPR010917">
    <property type="entry name" value="TonB_rcpt_CS"/>
</dbReference>
<reference evidence="21 22" key="1">
    <citation type="submission" date="2015-03" db="EMBL/GenBank/DDBJ databases">
        <title>Genome sequencing of Methylobacterium aquaticum DSM16371 type strain.</title>
        <authorList>
            <person name="Chaudhry V."/>
            <person name="Patil P.B."/>
        </authorList>
    </citation>
    <scope>NUCLEOTIDE SEQUENCE [LARGE SCALE GENOMIC DNA]</scope>
    <source>
        <strain evidence="21 22">DSM 16371</strain>
    </source>
</reference>
<keyword evidence="4 14" id="KW-1134">Transmembrane beta strand</keyword>
<evidence type="ECO:0000256" key="6">
    <source>
        <dbReference type="ARBA" id="ARBA00022692"/>
    </source>
</evidence>
<evidence type="ECO:0000256" key="12">
    <source>
        <dbReference type="ARBA" id="ARBA00023170"/>
    </source>
</evidence>
<dbReference type="NCBIfam" id="TIGR01783">
    <property type="entry name" value="TonB-siderophor"/>
    <property type="match status" value="1"/>
</dbReference>
<organism evidence="21 22">
    <name type="scientific">Methylobacterium aquaticum</name>
    <dbReference type="NCBI Taxonomy" id="270351"/>
    <lineage>
        <taxon>Bacteria</taxon>
        <taxon>Pseudomonadati</taxon>
        <taxon>Pseudomonadota</taxon>
        <taxon>Alphaproteobacteria</taxon>
        <taxon>Hyphomicrobiales</taxon>
        <taxon>Methylobacteriaceae</taxon>
        <taxon>Methylobacterium</taxon>
    </lineage>
</organism>
<sequence>MPARRARRSTTLAASLAAPLLAAAPGAAEELALDRIDVAGGRPREEAAPGLNLATPSRSGSRLGLTPFETPASLDIISGETIRARGQNTVEEAVTQNAVGITSIAAPGNGNLAFTARGFAGSGSVQQLYDGTRLYVGAGTVTFPFDTWSAERIEVLRGPASVLYGEGAIGGIVNVVPKKPVFTPIGEARAAIGSDGLARLALDTGGPVGENLAYRLNLSGNRADGWVKPDGDFRNLALSAAVTWRAAPDLSVTLSHDLGYNEPTRYWGSPLIGDRVPDRLRFTNYNIRDSQIAWFDNWTQLRTEWNPTPDITIRNTAYRLSTERHWRDVEQYTYQPATGLIRRSDYIEIFHHQEQIGNRLDATFRGSLFGFKTSTVVGFDVNHIDFRRDSNAPFGGESTVDPYNFSQGSFVNLTGTRTDIVSRTRQASVFAENRLELTPQLALVTGVRYDVPRVAVSRPLAATAFEKTFDSVSTRAAAIYTPTPDLALYAQYATAADPLGSLITTSVAQSQFQLATGEQVEAGAKGLFDGGRGEWTFAGYHIRKDNLLTPLPDRPTQVAQVGSQSSRGVEVAFAYQLSDAWRIEANTALLRARYDTFAQTIDGAAVSFSGKVPVNVPQRVTNVWLSYAFAPGWVARVGVNDVGPVFSDFANTFRRPGYTLLNASLDWQVTPASRLSLRGYNLTDQLYAVSGNTNSWLLGRPRSVELAYHVTF</sequence>
<dbReference type="PANTHER" id="PTHR32552">
    <property type="entry name" value="FERRICHROME IRON RECEPTOR-RELATED"/>
    <property type="match status" value="1"/>
</dbReference>
<accession>A0A0J6SQQ6</accession>
<dbReference type="GO" id="GO:0009279">
    <property type="term" value="C:cell outer membrane"/>
    <property type="evidence" value="ECO:0007669"/>
    <property type="project" value="UniProtKB-SubCell"/>
</dbReference>
<gene>
    <name evidence="21" type="ORF">VP06_11665</name>
</gene>
<evidence type="ECO:0000256" key="11">
    <source>
        <dbReference type="ARBA" id="ARBA00023136"/>
    </source>
</evidence>
<keyword evidence="11 14" id="KW-0472">Membrane</keyword>
<protein>
    <submittedName>
        <fullName evidence="21">TonB-dependent receptor</fullName>
    </submittedName>
</protein>
<evidence type="ECO:0000313" key="22">
    <source>
        <dbReference type="Proteomes" id="UP000035929"/>
    </source>
</evidence>
<keyword evidence="10 16" id="KW-0798">TonB box</keyword>
<feature type="domain" description="TonB-dependent receptor plug" evidence="20">
    <location>
        <begin position="68"/>
        <end position="172"/>
    </location>
</feature>
<evidence type="ECO:0000256" key="13">
    <source>
        <dbReference type="ARBA" id="ARBA00023237"/>
    </source>
</evidence>
<evidence type="ECO:0000256" key="3">
    <source>
        <dbReference type="ARBA" id="ARBA00022448"/>
    </source>
</evidence>
<dbReference type="SUPFAM" id="SSF56935">
    <property type="entry name" value="Porins"/>
    <property type="match status" value="1"/>
</dbReference>
<keyword evidence="8" id="KW-0408">Iron</keyword>
<evidence type="ECO:0000256" key="10">
    <source>
        <dbReference type="ARBA" id="ARBA00023077"/>
    </source>
</evidence>
<keyword evidence="3 14" id="KW-0813">Transport</keyword>
<dbReference type="EMBL" id="LABX01000082">
    <property type="protein sequence ID" value="KMO35708.1"/>
    <property type="molecule type" value="Genomic_DNA"/>
</dbReference>
<evidence type="ECO:0000256" key="7">
    <source>
        <dbReference type="ARBA" id="ARBA00022729"/>
    </source>
</evidence>
<proteinExistence type="inferred from homology"/>
<evidence type="ECO:0000256" key="2">
    <source>
        <dbReference type="ARBA" id="ARBA00009810"/>
    </source>
</evidence>
<dbReference type="GO" id="GO:0038023">
    <property type="term" value="F:signaling receptor activity"/>
    <property type="evidence" value="ECO:0007669"/>
    <property type="project" value="InterPro"/>
</dbReference>
<evidence type="ECO:0000256" key="4">
    <source>
        <dbReference type="ARBA" id="ARBA00022452"/>
    </source>
</evidence>
<dbReference type="Proteomes" id="UP000035929">
    <property type="component" value="Unassembled WGS sequence"/>
</dbReference>
<dbReference type="Gene3D" id="2.170.130.10">
    <property type="entry name" value="TonB-dependent receptor, plug domain"/>
    <property type="match status" value="1"/>
</dbReference>
<evidence type="ECO:0000313" key="21">
    <source>
        <dbReference type="EMBL" id="KMO35708.1"/>
    </source>
</evidence>
<evidence type="ECO:0000256" key="1">
    <source>
        <dbReference type="ARBA" id="ARBA00004571"/>
    </source>
</evidence>
<dbReference type="InterPro" id="IPR000531">
    <property type="entry name" value="Beta-barrel_TonB"/>
</dbReference>
<evidence type="ECO:0000256" key="8">
    <source>
        <dbReference type="ARBA" id="ARBA00023004"/>
    </source>
</evidence>
<dbReference type="GO" id="GO:0015344">
    <property type="term" value="F:siderophore uptake transmembrane transporter activity"/>
    <property type="evidence" value="ECO:0007669"/>
    <property type="project" value="TreeGrafter"/>
</dbReference>
<dbReference type="CDD" id="cd01347">
    <property type="entry name" value="ligand_gated_channel"/>
    <property type="match status" value="1"/>
</dbReference>
<dbReference type="PATRIC" id="fig|270351.6.peg.7262"/>
<feature type="short sequence motif" description="TonB C-terminal box" evidence="15">
    <location>
        <begin position="695"/>
        <end position="712"/>
    </location>
</feature>
<evidence type="ECO:0000259" key="20">
    <source>
        <dbReference type="Pfam" id="PF07715"/>
    </source>
</evidence>
<evidence type="ECO:0000256" key="16">
    <source>
        <dbReference type="RuleBase" id="RU003357"/>
    </source>
</evidence>
<keyword evidence="5" id="KW-0410">Iron transport</keyword>
<dbReference type="PROSITE" id="PS01156">
    <property type="entry name" value="TONB_DEPENDENT_REC_2"/>
    <property type="match status" value="1"/>
</dbReference>
<evidence type="ECO:0000256" key="5">
    <source>
        <dbReference type="ARBA" id="ARBA00022496"/>
    </source>
</evidence>
<keyword evidence="12 21" id="KW-0675">Receptor</keyword>
<dbReference type="Gene3D" id="2.40.170.20">
    <property type="entry name" value="TonB-dependent receptor, beta-barrel domain"/>
    <property type="match status" value="1"/>
</dbReference>
<dbReference type="InterPro" id="IPR036942">
    <property type="entry name" value="Beta-barrel_TonB_sf"/>
</dbReference>
<feature type="region of interest" description="Disordered" evidence="17">
    <location>
        <begin position="42"/>
        <end position="64"/>
    </location>
</feature>
<dbReference type="GO" id="GO:0015891">
    <property type="term" value="P:siderophore transport"/>
    <property type="evidence" value="ECO:0007669"/>
    <property type="project" value="InterPro"/>
</dbReference>
<dbReference type="PROSITE" id="PS52016">
    <property type="entry name" value="TONB_DEPENDENT_REC_3"/>
    <property type="match status" value="1"/>
</dbReference>
<dbReference type="PANTHER" id="PTHR32552:SF84">
    <property type="entry name" value="TONB-DEPENDENT RECEPTOR-RELATED"/>
    <property type="match status" value="1"/>
</dbReference>
<dbReference type="AlphaFoldDB" id="A0A0J6SQQ6"/>
<keyword evidence="6 14" id="KW-0812">Transmembrane</keyword>
<dbReference type="InterPro" id="IPR037066">
    <property type="entry name" value="Plug_dom_sf"/>
</dbReference>
<dbReference type="InterPro" id="IPR039426">
    <property type="entry name" value="TonB-dep_rcpt-like"/>
</dbReference>
<keyword evidence="13 14" id="KW-0998">Cell outer membrane</keyword>
<evidence type="ECO:0000256" key="15">
    <source>
        <dbReference type="PROSITE-ProRule" id="PRU10144"/>
    </source>
</evidence>
<comment type="similarity">
    <text evidence="2 14 16">Belongs to the TonB-dependent receptor family.</text>
</comment>
<feature type="domain" description="TonB-dependent receptor-like beta-barrel" evidence="19">
    <location>
        <begin position="243"/>
        <end position="682"/>
    </location>
</feature>
<feature type="chain" id="PRO_5005281492" evidence="18">
    <location>
        <begin position="24"/>
        <end position="712"/>
    </location>
</feature>
<comment type="caution">
    <text evidence="21">The sequence shown here is derived from an EMBL/GenBank/DDBJ whole genome shotgun (WGS) entry which is preliminary data.</text>
</comment>
<dbReference type="InterPro" id="IPR010105">
    <property type="entry name" value="TonB_sidphr_rcpt"/>
</dbReference>
<keyword evidence="9" id="KW-0406">Ion transport</keyword>
<evidence type="ECO:0000256" key="9">
    <source>
        <dbReference type="ARBA" id="ARBA00023065"/>
    </source>
</evidence>
<dbReference type="InterPro" id="IPR012910">
    <property type="entry name" value="Plug_dom"/>
</dbReference>
<dbReference type="Pfam" id="PF07715">
    <property type="entry name" value="Plug"/>
    <property type="match status" value="1"/>
</dbReference>
<evidence type="ECO:0000256" key="14">
    <source>
        <dbReference type="PROSITE-ProRule" id="PRU01360"/>
    </source>
</evidence>
<dbReference type="RefSeq" id="WP_048463929.1">
    <property type="nucleotide sequence ID" value="NZ_LABX01000082.1"/>
</dbReference>
<evidence type="ECO:0000259" key="19">
    <source>
        <dbReference type="Pfam" id="PF00593"/>
    </source>
</evidence>
<keyword evidence="7 18" id="KW-0732">Signal</keyword>
<comment type="subcellular location">
    <subcellularLocation>
        <location evidence="1 14">Cell outer membrane</location>
        <topology evidence="1 14">Multi-pass membrane protein</topology>
    </subcellularLocation>
</comment>
<evidence type="ECO:0000256" key="18">
    <source>
        <dbReference type="SAM" id="SignalP"/>
    </source>
</evidence>
<feature type="signal peptide" evidence="18">
    <location>
        <begin position="1"/>
        <end position="23"/>
    </location>
</feature>
<name>A0A0J6SQQ6_9HYPH</name>
<evidence type="ECO:0000256" key="17">
    <source>
        <dbReference type="SAM" id="MobiDB-lite"/>
    </source>
</evidence>